<dbReference type="InterPro" id="IPR000504">
    <property type="entry name" value="RRM_dom"/>
</dbReference>
<dbReference type="Pfam" id="PF24425">
    <property type="entry name" value="Ig_GP210_15th"/>
    <property type="match status" value="1"/>
</dbReference>
<evidence type="ECO:0000259" key="3">
    <source>
        <dbReference type="PROSITE" id="PS50102"/>
    </source>
</evidence>
<evidence type="ECO:0000313" key="4">
    <source>
        <dbReference type="EMBL" id="KAE8718212.1"/>
    </source>
</evidence>
<protein>
    <recommendedName>
        <fullName evidence="3">RRM domain-containing protein</fullName>
    </recommendedName>
</protein>
<dbReference type="GO" id="GO:0003723">
    <property type="term" value="F:RNA binding"/>
    <property type="evidence" value="ECO:0007669"/>
    <property type="project" value="UniProtKB-UniRule"/>
</dbReference>
<organism evidence="4 5">
    <name type="scientific">Hibiscus syriacus</name>
    <name type="common">Rose of Sharon</name>
    <dbReference type="NCBI Taxonomy" id="106335"/>
    <lineage>
        <taxon>Eukaryota</taxon>
        <taxon>Viridiplantae</taxon>
        <taxon>Streptophyta</taxon>
        <taxon>Embryophyta</taxon>
        <taxon>Tracheophyta</taxon>
        <taxon>Spermatophyta</taxon>
        <taxon>Magnoliopsida</taxon>
        <taxon>eudicotyledons</taxon>
        <taxon>Gunneridae</taxon>
        <taxon>Pentapetalae</taxon>
        <taxon>rosids</taxon>
        <taxon>malvids</taxon>
        <taxon>Malvales</taxon>
        <taxon>Malvaceae</taxon>
        <taxon>Malvoideae</taxon>
        <taxon>Hibiscus</taxon>
    </lineage>
</organism>
<evidence type="ECO:0000256" key="2">
    <source>
        <dbReference type="SAM" id="MobiDB-lite"/>
    </source>
</evidence>
<evidence type="ECO:0000313" key="5">
    <source>
        <dbReference type="Proteomes" id="UP000436088"/>
    </source>
</evidence>
<dbReference type="SMART" id="SM00360">
    <property type="entry name" value="RRM"/>
    <property type="match status" value="1"/>
</dbReference>
<comment type="caution">
    <text evidence="4">The sequence shown here is derived from an EMBL/GenBank/DDBJ whole genome shotgun (WGS) entry which is preliminary data.</text>
</comment>
<dbReference type="InterPro" id="IPR056232">
    <property type="entry name" value="Ig_GP210_15th"/>
</dbReference>
<dbReference type="AlphaFoldDB" id="A0A6A3BT97"/>
<keyword evidence="5" id="KW-1185">Reference proteome</keyword>
<sequence length="457" mass="50367">MDPRGGEPLPVAETNDFNPSGDKSHPHTGDGASPGKIFVGGLARETSSAQFLEHFGKYGEITDSVIMKDRNTGQPRGFGFVTYAEPSVVDKVIEDTHVINGKQVRISYSLNVKLIVMFPHCSTVEIKRTIPKGAAGGKDFKTRKIFVGGIPSTVSEVTVLPGSTLAVDAPKEMLTNVPLPSQGFSFSVKFSGINDKIKINAIGSSKGAPYDCRVDPPFIGYAKPWMDHDTGDSFCLFFPYSPEQLFRTAPKLKDMKPYIYVSINASKKEHSHVSGSASALLVGGFSIVQMGEDTTQLNLTPDSNTTLVTILGNTDVEIHWRSRDLLKIKPVHEEGFGAAGHVQYELQSYFFDLTVSAIHVKVSSAKRFTDKIIVTLPSTGQRAELDVNYEPDEKLEPKATINVFFWAKVMVNCNHSDCWLHMFLLPTSWTIPATTHSQAYFNHTGTRHTRPEKPPRF</sequence>
<dbReference type="EMBL" id="VEPZ02000814">
    <property type="protein sequence ID" value="KAE8718212.1"/>
    <property type="molecule type" value="Genomic_DNA"/>
</dbReference>
<dbReference type="Proteomes" id="UP000436088">
    <property type="component" value="Unassembled WGS sequence"/>
</dbReference>
<dbReference type="PANTHER" id="PTHR23019:SF0">
    <property type="entry name" value="NUCLEAR PORE MEMBRANE GLYCOPROTEIN 210"/>
    <property type="match status" value="1"/>
</dbReference>
<dbReference type="InterPro" id="IPR012677">
    <property type="entry name" value="Nucleotide-bd_a/b_plait_sf"/>
</dbReference>
<feature type="domain" description="RRM" evidence="3">
    <location>
        <begin position="35"/>
        <end position="111"/>
    </location>
</feature>
<dbReference type="Gene3D" id="3.30.70.330">
    <property type="match status" value="1"/>
</dbReference>
<accession>A0A6A3BT97</accession>
<dbReference type="InterPro" id="IPR035979">
    <property type="entry name" value="RBD_domain_sf"/>
</dbReference>
<proteinExistence type="predicted"/>
<dbReference type="PANTHER" id="PTHR23019">
    <property type="entry name" value="NUCLEAR PORE MEMBRANE GLYCOPROTEIN GP210-RELATED"/>
    <property type="match status" value="1"/>
</dbReference>
<dbReference type="PROSITE" id="PS50102">
    <property type="entry name" value="RRM"/>
    <property type="match status" value="1"/>
</dbReference>
<dbReference type="InterPro" id="IPR056233">
    <property type="entry name" value="Ig_GP210_16th"/>
</dbReference>
<dbReference type="Pfam" id="PF24427">
    <property type="entry name" value="Ig_GP210_16th"/>
    <property type="match status" value="1"/>
</dbReference>
<gene>
    <name evidence="4" type="ORF">F3Y22_tig00110017pilonHSYRG00162</name>
</gene>
<dbReference type="Pfam" id="PF00076">
    <property type="entry name" value="RRM_1"/>
    <property type="match status" value="1"/>
</dbReference>
<reference evidence="4" key="1">
    <citation type="submission" date="2019-09" db="EMBL/GenBank/DDBJ databases">
        <title>Draft genome information of white flower Hibiscus syriacus.</title>
        <authorList>
            <person name="Kim Y.-M."/>
        </authorList>
    </citation>
    <scope>NUCLEOTIDE SEQUENCE [LARGE SCALE GENOMIC DNA]</scope>
    <source>
        <strain evidence="4">YM2019G1</strain>
    </source>
</reference>
<dbReference type="SUPFAM" id="SSF54928">
    <property type="entry name" value="RNA-binding domain, RBD"/>
    <property type="match status" value="1"/>
</dbReference>
<feature type="region of interest" description="Disordered" evidence="2">
    <location>
        <begin position="1"/>
        <end position="37"/>
    </location>
</feature>
<evidence type="ECO:0000256" key="1">
    <source>
        <dbReference type="PROSITE-ProRule" id="PRU00176"/>
    </source>
</evidence>
<dbReference type="InterPro" id="IPR045197">
    <property type="entry name" value="NUP210-like"/>
</dbReference>
<keyword evidence="1" id="KW-0694">RNA-binding</keyword>
<name>A0A6A3BT97_HIBSY</name>